<evidence type="ECO:0000313" key="4">
    <source>
        <dbReference type="Proteomes" id="UP000222056"/>
    </source>
</evidence>
<dbReference type="EMBL" id="FNWJ01000001">
    <property type="protein sequence ID" value="SEH11403.1"/>
    <property type="molecule type" value="Genomic_DNA"/>
</dbReference>
<dbReference type="GO" id="GO:0031125">
    <property type="term" value="P:rRNA 3'-end processing"/>
    <property type="evidence" value="ECO:0007669"/>
    <property type="project" value="TreeGrafter"/>
</dbReference>
<organism evidence="3 4">
    <name type="scientific">Thermoleophilum album</name>
    <dbReference type="NCBI Taxonomy" id="29539"/>
    <lineage>
        <taxon>Bacteria</taxon>
        <taxon>Bacillati</taxon>
        <taxon>Actinomycetota</taxon>
        <taxon>Thermoleophilia</taxon>
        <taxon>Thermoleophilales</taxon>
        <taxon>Thermoleophilaceae</taxon>
        <taxon>Thermoleophilum</taxon>
    </lineage>
</organism>
<name>A0A1H6FNH9_THEAL</name>
<reference evidence="4" key="1">
    <citation type="submission" date="2016-10" db="EMBL/GenBank/DDBJ databases">
        <authorList>
            <person name="Varghese N."/>
            <person name="Submissions S."/>
        </authorList>
    </citation>
    <scope>NUCLEOTIDE SEQUENCE [LARGE SCALE GENOMIC DNA]</scope>
    <source>
        <strain evidence="4">ATCC 35263</strain>
    </source>
</reference>
<dbReference type="Proteomes" id="UP000222056">
    <property type="component" value="Unassembled WGS sequence"/>
</dbReference>
<evidence type="ECO:0000313" key="3">
    <source>
        <dbReference type="EMBL" id="SEH11403.1"/>
    </source>
</evidence>
<dbReference type="Gene3D" id="1.10.3210.10">
    <property type="entry name" value="Hypothetical protein af1432"/>
    <property type="match status" value="1"/>
</dbReference>
<dbReference type="InterPro" id="IPR006674">
    <property type="entry name" value="HD_domain"/>
</dbReference>
<evidence type="ECO:0000256" key="1">
    <source>
        <dbReference type="ARBA" id="ARBA00022801"/>
    </source>
</evidence>
<dbReference type="InterPro" id="IPR050798">
    <property type="entry name" value="YhaM_exoribonuc/phosphodiest"/>
</dbReference>
<dbReference type="InterPro" id="IPR004365">
    <property type="entry name" value="NA-bd_OB_tRNA"/>
</dbReference>
<dbReference type="InterPro" id="IPR006675">
    <property type="entry name" value="HDIG_dom"/>
</dbReference>
<keyword evidence="4" id="KW-1185">Reference proteome</keyword>
<sequence length="309" mass="33657">MRSIRIVGEKATALDDNGAGGPPLAALTAGTPLSGVYACTRKDLLVARNGRPYLAVELADRSGRITARAFRDAASLAANFERGDLVQVEGQVTLFRGELVAELQSIHRVEPEAVELARVLPHTRRDLGELDGFFEYLAREITDPPLAALVRAFVDDDEFREQFREAPCTRDGHHAYVGGLLEHTVAVATLAHELCQVHPRLDRSLLLAAALLHDVGKTREFQLGGEITLTREGELIGHLALGQRLVEDRARALPALDDARLDALIHCLLTHHGPELVPGRRFRSAEAAALHRLNQLDAAVHSALLRPAA</sequence>
<dbReference type="SUPFAM" id="SSF109604">
    <property type="entry name" value="HD-domain/PDEase-like"/>
    <property type="match status" value="1"/>
</dbReference>
<protein>
    <submittedName>
        <fullName evidence="3">3'-5' exoribonuclease</fullName>
    </submittedName>
</protein>
<dbReference type="NCBIfam" id="TIGR00277">
    <property type="entry name" value="HDIG"/>
    <property type="match status" value="1"/>
</dbReference>
<dbReference type="AlphaFoldDB" id="A0A1H6FNH9"/>
<dbReference type="SMART" id="SM00471">
    <property type="entry name" value="HDc"/>
    <property type="match status" value="1"/>
</dbReference>
<feature type="domain" description="HD/PDEase" evidence="2">
    <location>
        <begin position="176"/>
        <end position="308"/>
    </location>
</feature>
<proteinExistence type="predicted"/>
<dbReference type="PANTHER" id="PTHR37294:SF1">
    <property type="entry name" value="3'-5' EXORIBONUCLEASE YHAM"/>
    <property type="match status" value="1"/>
</dbReference>
<dbReference type="CDD" id="cd04492">
    <property type="entry name" value="YhaM_OBF_like"/>
    <property type="match status" value="1"/>
</dbReference>
<keyword evidence="1" id="KW-0378">Hydrolase</keyword>
<dbReference type="STRING" id="29539.SAMN02745716_0756"/>
<dbReference type="GO" id="GO:0016787">
    <property type="term" value="F:hydrolase activity"/>
    <property type="evidence" value="ECO:0007669"/>
    <property type="project" value="UniProtKB-KW"/>
</dbReference>
<dbReference type="PANTHER" id="PTHR37294">
    <property type="entry name" value="3'-5' EXORIBONUCLEASE YHAM"/>
    <property type="match status" value="1"/>
</dbReference>
<gene>
    <name evidence="3" type="ORF">SAMN02745716_0756</name>
</gene>
<evidence type="ECO:0000259" key="2">
    <source>
        <dbReference type="SMART" id="SM00471"/>
    </source>
</evidence>
<dbReference type="GO" id="GO:0003676">
    <property type="term" value="F:nucleic acid binding"/>
    <property type="evidence" value="ECO:0007669"/>
    <property type="project" value="InterPro"/>
</dbReference>
<dbReference type="Pfam" id="PF01336">
    <property type="entry name" value="tRNA_anti-codon"/>
    <property type="match status" value="1"/>
</dbReference>
<dbReference type="Pfam" id="PF01966">
    <property type="entry name" value="HD"/>
    <property type="match status" value="1"/>
</dbReference>
<dbReference type="InterPro" id="IPR003607">
    <property type="entry name" value="HD/PDEase_dom"/>
</dbReference>
<accession>A0A1H6FNH9</accession>